<dbReference type="InterPro" id="IPR051217">
    <property type="entry name" value="Insect_Cuticle_Struc_Prot"/>
</dbReference>
<dbReference type="PRINTS" id="PR00947">
    <property type="entry name" value="CUTICLE"/>
</dbReference>
<reference evidence="4 5" key="1">
    <citation type="journal article" date="2015" name="Nat. Commun.">
        <title>Outbred genome sequencing and CRISPR/Cas9 gene editing in butterflies.</title>
        <authorList>
            <person name="Li X."/>
            <person name="Fan D."/>
            <person name="Zhang W."/>
            <person name="Liu G."/>
            <person name="Zhang L."/>
            <person name="Zhao L."/>
            <person name="Fang X."/>
            <person name="Chen L."/>
            <person name="Dong Y."/>
            <person name="Chen Y."/>
            <person name="Ding Y."/>
            <person name="Zhao R."/>
            <person name="Feng M."/>
            <person name="Zhu Y."/>
            <person name="Feng Y."/>
            <person name="Jiang X."/>
            <person name="Zhu D."/>
            <person name="Xiang H."/>
            <person name="Feng X."/>
            <person name="Li S."/>
            <person name="Wang J."/>
            <person name="Zhang G."/>
            <person name="Kronforst M.R."/>
            <person name="Wang W."/>
        </authorList>
    </citation>
    <scope>NUCLEOTIDE SEQUENCE [LARGE SCALE GENOMIC DNA]</scope>
    <source>
        <strain evidence="4">Ya'a_city_454_Pm</strain>
        <tissue evidence="4">Whole body</tissue>
    </source>
</reference>
<dbReference type="InterPro" id="IPR031311">
    <property type="entry name" value="CHIT_BIND_RR_consensus"/>
</dbReference>
<proteinExistence type="predicted"/>
<keyword evidence="5" id="KW-1185">Reference proteome</keyword>
<dbReference type="EMBL" id="KQ460855">
    <property type="protein sequence ID" value="KPJ11903.1"/>
    <property type="molecule type" value="Genomic_DNA"/>
</dbReference>
<dbReference type="Pfam" id="PF00379">
    <property type="entry name" value="Chitin_bind_4"/>
    <property type="match status" value="1"/>
</dbReference>
<keyword evidence="1 3" id="KW-0193">Cuticle</keyword>
<dbReference type="InterPro" id="IPR000618">
    <property type="entry name" value="Insect_cuticle"/>
</dbReference>
<evidence type="ECO:0000256" key="2">
    <source>
        <dbReference type="ARBA" id="ARBA00022729"/>
    </source>
</evidence>
<protein>
    <submittedName>
        <fullName evidence="4">Adult-specific cuticular protein ACP-20</fullName>
    </submittedName>
</protein>
<evidence type="ECO:0000313" key="5">
    <source>
        <dbReference type="Proteomes" id="UP000053240"/>
    </source>
</evidence>
<dbReference type="Proteomes" id="UP000053240">
    <property type="component" value="Unassembled WGS sequence"/>
</dbReference>
<dbReference type="GO" id="GO:0031012">
    <property type="term" value="C:extracellular matrix"/>
    <property type="evidence" value="ECO:0007669"/>
    <property type="project" value="TreeGrafter"/>
</dbReference>
<dbReference type="InParanoid" id="A0A194R289"/>
<dbReference type="PROSITE" id="PS00233">
    <property type="entry name" value="CHIT_BIND_RR_1"/>
    <property type="match status" value="1"/>
</dbReference>
<dbReference type="PROSITE" id="PS51155">
    <property type="entry name" value="CHIT_BIND_RR_2"/>
    <property type="match status" value="1"/>
</dbReference>
<dbReference type="AlphaFoldDB" id="A0A194R289"/>
<evidence type="ECO:0000256" key="1">
    <source>
        <dbReference type="ARBA" id="ARBA00022460"/>
    </source>
</evidence>
<keyword evidence="2" id="KW-0732">Signal</keyword>
<dbReference type="GO" id="GO:0005615">
    <property type="term" value="C:extracellular space"/>
    <property type="evidence" value="ECO:0007669"/>
    <property type="project" value="TreeGrafter"/>
</dbReference>
<evidence type="ECO:0000313" key="4">
    <source>
        <dbReference type="EMBL" id="KPJ11903.1"/>
    </source>
</evidence>
<sequence>MALIAKLVPFSMYPGRAGLEKFCCVLGAAVAAPYGSSYGLATVGSYANPNYGFNYAVNDPVTGDNKAQTEVREGDVVKGSYSLAEPDGTIRIVEYTADPVSGFNAVVKRIGHASHPQQTLTPVVTKAIPTPTWHAPAPAPAPANVYSGLDGYWDQGLGWSGLGWSGLGWSGLGGGATGHGQWYH</sequence>
<dbReference type="PANTHER" id="PTHR12236:SF75">
    <property type="entry name" value="CUTICULAR PROTEIN 62BB, ISOFORM A"/>
    <property type="match status" value="1"/>
</dbReference>
<evidence type="ECO:0000256" key="3">
    <source>
        <dbReference type="PROSITE-ProRule" id="PRU00497"/>
    </source>
</evidence>
<accession>A0A194R289</accession>
<dbReference type="PANTHER" id="PTHR12236">
    <property type="entry name" value="STRUCTURAL CONTITUENT OF CUTICLE"/>
    <property type="match status" value="1"/>
</dbReference>
<name>A0A194R289_PAPMA</name>
<dbReference type="GO" id="GO:0042302">
    <property type="term" value="F:structural constituent of cuticle"/>
    <property type="evidence" value="ECO:0007669"/>
    <property type="project" value="UniProtKB-UniRule"/>
</dbReference>
<dbReference type="STRING" id="76193.A0A194R289"/>
<gene>
    <name evidence="4" type="ORF">RR48_09840</name>
</gene>
<organism evidence="4 5">
    <name type="scientific">Papilio machaon</name>
    <name type="common">Old World swallowtail butterfly</name>
    <dbReference type="NCBI Taxonomy" id="76193"/>
    <lineage>
        <taxon>Eukaryota</taxon>
        <taxon>Metazoa</taxon>
        <taxon>Ecdysozoa</taxon>
        <taxon>Arthropoda</taxon>
        <taxon>Hexapoda</taxon>
        <taxon>Insecta</taxon>
        <taxon>Pterygota</taxon>
        <taxon>Neoptera</taxon>
        <taxon>Endopterygota</taxon>
        <taxon>Lepidoptera</taxon>
        <taxon>Glossata</taxon>
        <taxon>Ditrysia</taxon>
        <taxon>Papilionoidea</taxon>
        <taxon>Papilionidae</taxon>
        <taxon>Papilioninae</taxon>
        <taxon>Papilio</taxon>
    </lineage>
</organism>